<dbReference type="EMBL" id="AM442858">
    <property type="protein sequence ID" value="CAN71900.1"/>
    <property type="molecule type" value="Genomic_DNA"/>
</dbReference>
<evidence type="ECO:0000256" key="1">
    <source>
        <dbReference type="SAM" id="Coils"/>
    </source>
</evidence>
<name>A5B105_VITVI</name>
<keyword evidence="1" id="KW-0175">Coiled coil</keyword>
<gene>
    <name evidence="2" type="ORF">VITISV_024621</name>
</gene>
<organism evidence="2">
    <name type="scientific">Vitis vinifera</name>
    <name type="common">Grape</name>
    <dbReference type="NCBI Taxonomy" id="29760"/>
    <lineage>
        <taxon>Eukaryota</taxon>
        <taxon>Viridiplantae</taxon>
        <taxon>Streptophyta</taxon>
        <taxon>Embryophyta</taxon>
        <taxon>Tracheophyta</taxon>
        <taxon>Spermatophyta</taxon>
        <taxon>Magnoliopsida</taxon>
        <taxon>eudicotyledons</taxon>
        <taxon>Gunneridae</taxon>
        <taxon>Pentapetalae</taxon>
        <taxon>rosids</taxon>
        <taxon>Vitales</taxon>
        <taxon>Vitaceae</taxon>
        <taxon>Viteae</taxon>
        <taxon>Vitis</taxon>
    </lineage>
</organism>
<sequence>MYIYHAKRSRILYEWYLSPWSGMEGFITEGPITNKEINQKIVVMSGHWEFGVFEPKGLPRVSRVHGTPEADFQLEVTRLKAQITSITKEKEELSDLLEDTSRAKMMCETDLHRLQENWEKENEEFHINIFNQLKNDLLARDE</sequence>
<protein>
    <submittedName>
        <fullName evidence="2">Uncharacterized protein</fullName>
    </submittedName>
</protein>
<evidence type="ECO:0000313" key="2">
    <source>
        <dbReference type="EMBL" id="CAN71900.1"/>
    </source>
</evidence>
<proteinExistence type="predicted"/>
<feature type="coiled-coil region" evidence="1">
    <location>
        <begin position="76"/>
        <end position="103"/>
    </location>
</feature>
<reference evidence="2" key="1">
    <citation type="journal article" date="2007" name="PLoS ONE">
        <title>The first genome sequence of an elite grapevine cultivar (Pinot noir Vitis vinifera L.): coping with a highly heterozygous genome.</title>
        <authorList>
            <person name="Velasco R."/>
            <person name="Zharkikh A."/>
            <person name="Troggio M."/>
            <person name="Cartwright D.A."/>
            <person name="Cestaro A."/>
            <person name="Pruss D."/>
            <person name="Pindo M."/>
            <person name="FitzGerald L.M."/>
            <person name="Vezzulli S."/>
            <person name="Reid J."/>
            <person name="Malacarne G."/>
            <person name="Iliev D."/>
            <person name="Coppola G."/>
            <person name="Wardell B."/>
            <person name="Micheletti D."/>
            <person name="Macalma T."/>
            <person name="Facci M."/>
            <person name="Mitchell J.T."/>
            <person name="Perazzolli M."/>
            <person name="Eldredge G."/>
            <person name="Gatto P."/>
            <person name="Oyzerski R."/>
            <person name="Moretto M."/>
            <person name="Gutin N."/>
            <person name="Stefanini M."/>
            <person name="Chen Y."/>
            <person name="Segala C."/>
            <person name="Davenport C."/>
            <person name="Dematte L."/>
            <person name="Mraz A."/>
            <person name="Battilana J."/>
            <person name="Stormo K."/>
            <person name="Costa F."/>
            <person name="Tao Q."/>
            <person name="Si-Ammour A."/>
            <person name="Harkins T."/>
            <person name="Lackey A."/>
            <person name="Perbost C."/>
            <person name="Taillon B."/>
            <person name="Stella A."/>
            <person name="Solovyev V."/>
            <person name="Fawcett J.A."/>
            <person name="Sterck L."/>
            <person name="Vandepoele K."/>
            <person name="Grando S.M."/>
            <person name="Toppo S."/>
            <person name="Moser C."/>
            <person name="Lanchbury J."/>
            <person name="Bogden R."/>
            <person name="Skolnick M."/>
            <person name="Sgaramella V."/>
            <person name="Bhatnagar S.K."/>
            <person name="Fontana P."/>
            <person name="Gutin A."/>
            <person name="Van de Peer Y."/>
            <person name="Salamini F."/>
            <person name="Viola R."/>
        </authorList>
    </citation>
    <scope>NUCLEOTIDE SEQUENCE</scope>
</reference>
<dbReference type="AlphaFoldDB" id="A5B105"/>
<accession>A5B105</accession>